<dbReference type="PANTHER" id="PTHR11188">
    <property type="entry name" value="ARRESTIN DOMAIN CONTAINING PROTEIN"/>
    <property type="match status" value="1"/>
</dbReference>
<dbReference type="GO" id="GO:0005886">
    <property type="term" value="C:plasma membrane"/>
    <property type="evidence" value="ECO:0007669"/>
    <property type="project" value="TreeGrafter"/>
</dbReference>
<proteinExistence type="inferred from homology"/>
<dbReference type="Gene3D" id="2.60.40.640">
    <property type="match status" value="2"/>
</dbReference>
<protein>
    <submittedName>
        <fullName evidence="5">Arrestin domain containing 3</fullName>
    </submittedName>
    <submittedName>
        <fullName evidence="4">Arrestin domain-containing protein 3-like</fullName>
    </submittedName>
</protein>
<dbReference type="OrthoDB" id="2333384at2759"/>
<dbReference type="PANTHER" id="PTHR11188:SF135">
    <property type="entry name" value="ARRESTIN DOMAIN CONTAINING 3-LIKE-RELATED"/>
    <property type="match status" value="1"/>
</dbReference>
<dbReference type="InterPro" id="IPR050357">
    <property type="entry name" value="Arrestin_domain-protein"/>
</dbReference>
<evidence type="ECO:0000313" key="6">
    <source>
        <dbReference type="Proteomes" id="UP000694621"/>
    </source>
</evidence>
<dbReference type="AlphaFoldDB" id="A0A8B9KBI0"/>
<dbReference type="Pfam" id="PF00339">
    <property type="entry name" value="Arrestin_N"/>
    <property type="match status" value="1"/>
</dbReference>
<evidence type="ECO:0000313" key="4">
    <source>
        <dbReference type="EMBL" id="KAG9261793.1"/>
    </source>
</evidence>
<evidence type="ECO:0000313" key="7">
    <source>
        <dbReference type="Proteomes" id="UP000752171"/>
    </source>
</evidence>
<dbReference type="Proteomes" id="UP000752171">
    <property type="component" value="Unassembled WGS sequence"/>
</dbReference>
<dbReference type="InterPro" id="IPR014756">
    <property type="entry name" value="Ig_E-set"/>
</dbReference>
<feature type="domain" description="Arrestin C-terminal-like" evidence="3">
    <location>
        <begin position="185"/>
        <end position="309"/>
    </location>
</feature>
<dbReference type="InterPro" id="IPR014752">
    <property type="entry name" value="Arrestin-like_C"/>
</dbReference>
<dbReference type="Ensembl" id="ENSAMXT00005036207.1">
    <property type="protein sequence ID" value="ENSAMXP00005033142.1"/>
    <property type="gene ID" value="ENSAMXG00005016113.1"/>
</dbReference>
<dbReference type="EMBL" id="JAICCE010000022">
    <property type="protein sequence ID" value="KAG9261793.1"/>
    <property type="molecule type" value="Genomic_DNA"/>
</dbReference>
<feature type="region of interest" description="Disordered" evidence="2">
    <location>
        <begin position="316"/>
        <end position="455"/>
    </location>
</feature>
<dbReference type="Pfam" id="PF02752">
    <property type="entry name" value="Arrestin_C"/>
    <property type="match status" value="1"/>
</dbReference>
<feature type="compositionally biased region" description="Pro residues" evidence="2">
    <location>
        <begin position="324"/>
        <end position="360"/>
    </location>
</feature>
<dbReference type="InterPro" id="IPR011021">
    <property type="entry name" value="Arrestin-like_N"/>
</dbReference>
<reference evidence="5" key="2">
    <citation type="submission" date="2025-05" db="UniProtKB">
        <authorList>
            <consortium name="Ensembl"/>
        </authorList>
    </citation>
    <scope>IDENTIFICATION</scope>
</reference>
<name>A0A8B9KBI0_ASTMX</name>
<sequence length="455" mass="50361">MSGTIKEFTLNYDPVNQQNTFTSGDVLQGRVLLEVSKEVTINQLYIKCKGDADVWWTEKSGDKDESYSSHERYFKIKQTFIQDPSKPVQNEPNTTVITGEIYGNVVRPGRRHVFPFSFQLPHGNLPPSFKGIDGNIKYTLEVTLDRSWKRNRTIKEEFTFVPRIAVCDSLMIPQSDAKVKNINFNSGSASLSATVERIGYVQGDTIKVSTNIIKSSSRKMRLKYKLEQRHTYFAQGNRSCSAKTILKLVGDSIPAESKQTVNTMLRIPEDVELSIECGIIKVEYFLKVYLDIPFSRDPEIKFPITILPAGQLPYPGPSKSDFPPYAPNPSPQPAFRPSPLPQPALGPSPPGAAAGPPPGLYPSLNPSPAYPQPTNPEEPPPSYTDVYGEESPPPYPALDFLGPFPSAPQQLLSESASGQAGEAPRFWSSNFANSGNQAESQPVEIPDNIHHQTGF</sequence>
<feature type="compositionally biased region" description="Polar residues" evidence="2">
    <location>
        <begin position="427"/>
        <end position="440"/>
    </location>
</feature>
<dbReference type="GO" id="GO:0015031">
    <property type="term" value="P:protein transport"/>
    <property type="evidence" value="ECO:0007669"/>
    <property type="project" value="TreeGrafter"/>
</dbReference>
<feature type="compositionally biased region" description="Polar residues" evidence="2">
    <location>
        <begin position="407"/>
        <end position="418"/>
    </location>
</feature>
<organism evidence="5 6">
    <name type="scientific">Astyanax mexicanus</name>
    <name type="common">Blind cave fish</name>
    <name type="synonym">Astyanax fasciatus mexicanus</name>
    <dbReference type="NCBI Taxonomy" id="7994"/>
    <lineage>
        <taxon>Eukaryota</taxon>
        <taxon>Metazoa</taxon>
        <taxon>Chordata</taxon>
        <taxon>Craniata</taxon>
        <taxon>Vertebrata</taxon>
        <taxon>Euteleostomi</taxon>
        <taxon>Actinopterygii</taxon>
        <taxon>Neopterygii</taxon>
        <taxon>Teleostei</taxon>
        <taxon>Ostariophysi</taxon>
        <taxon>Characiformes</taxon>
        <taxon>Characoidei</taxon>
        <taxon>Acestrorhamphidae</taxon>
        <taxon>Acestrorhamphinae</taxon>
        <taxon>Astyanax</taxon>
    </lineage>
</organism>
<dbReference type="InterPro" id="IPR011022">
    <property type="entry name" value="Arrestin_C-like"/>
</dbReference>
<accession>A0A8B9KBI0</accession>
<dbReference type="SUPFAM" id="SSF81296">
    <property type="entry name" value="E set domains"/>
    <property type="match status" value="2"/>
</dbReference>
<dbReference type="SMART" id="SM01017">
    <property type="entry name" value="Arrestin_C"/>
    <property type="match status" value="1"/>
</dbReference>
<evidence type="ECO:0000256" key="2">
    <source>
        <dbReference type="SAM" id="MobiDB-lite"/>
    </source>
</evidence>
<feature type="compositionally biased region" description="Pro residues" evidence="2">
    <location>
        <begin position="368"/>
        <end position="382"/>
    </location>
</feature>
<comment type="similarity">
    <text evidence="1">Belongs to the arrestin family.</text>
</comment>
<evidence type="ECO:0000256" key="1">
    <source>
        <dbReference type="ARBA" id="ARBA00005298"/>
    </source>
</evidence>
<dbReference type="OMA" id="YSSHERY"/>
<dbReference type="KEGG" id="amex:103032683"/>
<dbReference type="Proteomes" id="UP000694621">
    <property type="component" value="Unplaced"/>
</dbReference>
<dbReference type="GO" id="GO:0007399">
    <property type="term" value="P:nervous system development"/>
    <property type="evidence" value="ECO:0007669"/>
    <property type="project" value="UniProtKB-ARBA"/>
</dbReference>
<reference evidence="4 7" key="1">
    <citation type="submission" date="2021-07" db="EMBL/GenBank/DDBJ databases">
        <authorList>
            <person name="Imarazene B."/>
            <person name="Zahm M."/>
            <person name="Klopp C."/>
            <person name="Cabau C."/>
            <person name="Beille S."/>
            <person name="Jouanno E."/>
            <person name="Castinel A."/>
            <person name="Lluch J."/>
            <person name="Gil L."/>
            <person name="Kuchtly C."/>
            <person name="Lopez Roques C."/>
            <person name="Donnadieu C."/>
            <person name="Parrinello H."/>
            <person name="Journot L."/>
            <person name="Du K."/>
            <person name="Schartl M."/>
            <person name="Retaux S."/>
            <person name="Guiguen Y."/>
        </authorList>
    </citation>
    <scope>NUCLEOTIDE SEQUENCE [LARGE SCALE GENOMIC DNA]</scope>
    <source>
        <strain evidence="4">Pach_M1</strain>
        <tissue evidence="4">Testis</tissue>
    </source>
</reference>
<evidence type="ECO:0000259" key="3">
    <source>
        <dbReference type="SMART" id="SM01017"/>
    </source>
</evidence>
<dbReference type="GO" id="GO:0005737">
    <property type="term" value="C:cytoplasm"/>
    <property type="evidence" value="ECO:0007669"/>
    <property type="project" value="TreeGrafter"/>
</dbReference>
<evidence type="ECO:0000313" key="5">
    <source>
        <dbReference type="Ensembl" id="ENSAMXP00005033142.1"/>
    </source>
</evidence>
<gene>
    <name evidence="4" type="primary">ARRDC3</name>
    <name evidence="4" type="ORF">AMEX_G25393</name>
</gene>